<name>A0AC60W4T6_9ARCH</name>
<evidence type="ECO:0000313" key="1">
    <source>
        <dbReference type="EMBL" id="MBA4454668.1"/>
    </source>
</evidence>
<sequence>MPDESCRVCGGTLIDFSQCAECKKVISMMCKSCQNKTIEQFHSACLLVLNPPTLGKVKMLNSMTLA</sequence>
<reference evidence="1 2" key="1">
    <citation type="journal article" date="2020" name="Appl. Environ. Microbiol.">
        <title>Genomic Characteristics of a Novel Species of Ammonia-Oxidizing Archaea from the Jiulong River Estuary.</title>
        <authorList>
            <person name="Zou D."/>
            <person name="Wan R."/>
            <person name="Han L."/>
            <person name="Xu M.N."/>
            <person name="Liu Y."/>
            <person name="Liu H."/>
            <person name="Kao S.J."/>
            <person name="Li M."/>
        </authorList>
    </citation>
    <scope>NUCLEOTIDE SEQUENCE [LARGE SCALE GENOMIC DNA]</scope>
    <source>
        <strain evidence="1">W2bin3</strain>
    </source>
</reference>
<protein>
    <submittedName>
        <fullName evidence="1">Uncharacterized protein</fullName>
    </submittedName>
</protein>
<organism evidence="1 2">
    <name type="scientific">Candidatus Nitrosomaritimum aestuariumsis</name>
    <dbReference type="NCBI Taxonomy" id="3342354"/>
    <lineage>
        <taxon>Archaea</taxon>
        <taxon>Nitrososphaerota</taxon>
        <taxon>Nitrososphaeria</taxon>
        <taxon>Nitrosopumilales</taxon>
        <taxon>Nitrosopumilaceae</taxon>
        <taxon>Candidatus Nitrosomaritimum</taxon>
    </lineage>
</organism>
<accession>A0AC60W4T6</accession>
<gene>
    <name evidence="1" type="ORF">H2B05_06980</name>
</gene>
<dbReference type="Proteomes" id="UP000526786">
    <property type="component" value="Unassembled WGS sequence"/>
</dbReference>
<proteinExistence type="predicted"/>
<comment type="caution">
    <text evidence="1">The sequence shown here is derived from an EMBL/GenBank/DDBJ whole genome shotgun (WGS) entry which is preliminary data.</text>
</comment>
<evidence type="ECO:0000313" key="2">
    <source>
        <dbReference type="Proteomes" id="UP000526786"/>
    </source>
</evidence>
<dbReference type="EMBL" id="JACENC010000272">
    <property type="protein sequence ID" value="MBA4454668.1"/>
    <property type="molecule type" value="Genomic_DNA"/>
</dbReference>